<dbReference type="OrthoDB" id="5815893at2"/>
<keyword evidence="3" id="KW-1185">Reference proteome</keyword>
<sequence>MSENPYAAPKAAVVGAQLAHGETIELYSPTQVAAGAFLGGPVGLVYFLWANFRALGQAERERITLYCGAVFLLAAAIGIPLLPEKFPSAPINLLYIVVARLVADRFQMSKQAIRDSDRYGFHSNWRVVGLGLLCILASFLLVVGSALGIAYFGLLSVD</sequence>
<feature type="transmembrane region" description="Helical" evidence="1">
    <location>
        <begin position="32"/>
        <end position="51"/>
    </location>
</feature>
<evidence type="ECO:0000313" key="3">
    <source>
        <dbReference type="Proteomes" id="UP000308707"/>
    </source>
</evidence>
<accession>A0A4U5JKP8</accession>
<dbReference type="RefSeq" id="WP_137266551.1">
    <property type="nucleotide sequence ID" value="NZ_SZUA01000002.1"/>
</dbReference>
<gene>
    <name evidence="2" type="ORF">FCE95_08225</name>
</gene>
<feature type="transmembrane region" description="Helical" evidence="1">
    <location>
        <begin position="63"/>
        <end position="83"/>
    </location>
</feature>
<keyword evidence="1" id="KW-0472">Membrane</keyword>
<evidence type="ECO:0000256" key="1">
    <source>
        <dbReference type="SAM" id="Phobius"/>
    </source>
</evidence>
<dbReference type="EMBL" id="SZUA01000002">
    <property type="protein sequence ID" value="TKR30122.1"/>
    <property type="molecule type" value="Genomic_DNA"/>
</dbReference>
<reference evidence="2 3" key="1">
    <citation type="submission" date="2019-04" db="EMBL/GenBank/DDBJ databases">
        <title>Reference strain of H23.</title>
        <authorList>
            <person name="Luo X."/>
        </authorList>
    </citation>
    <scope>NUCLEOTIDE SEQUENCE [LARGE SCALE GENOMIC DNA]</scope>
    <source>
        <strain evidence="2 3">H23</strain>
    </source>
</reference>
<dbReference type="AlphaFoldDB" id="A0A4U5JKP8"/>
<dbReference type="Proteomes" id="UP000308707">
    <property type="component" value="Unassembled WGS sequence"/>
</dbReference>
<comment type="caution">
    <text evidence="2">The sequence shown here is derived from an EMBL/GenBank/DDBJ whole genome shotgun (WGS) entry which is preliminary data.</text>
</comment>
<protein>
    <submittedName>
        <fullName evidence="2">Uncharacterized protein</fullName>
    </submittedName>
</protein>
<feature type="transmembrane region" description="Helical" evidence="1">
    <location>
        <begin position="127"/>
        <end position="154"/>
    </location>
</feature>
<keyword evidence="1" id="KW-0812">Transmembrane</keyword>
<evidence type="ECO:0000313" key="2">
    <source>
        <dbReference type="EMBL" id="TKR30122.1"/>
    </source>
</evidence>
<proteinExistence type="predicted"/>
<keyword evidence="1" id="KW-1133">Transmembrane helix</keyword>
<feature type="transmembrane region" description="Helical" evidence="1">
    <location>
        <begin position="89"/>
        <end position="106"/>
    </location>
</feature>
<organism evidence="2 3">
    <name type="scientific">Luteimonas gilva</name>
    <dbReference type="NCBI Taxonomy" id="2572684"/>
    <lineage>
        <taxon>Bacteria</taxon>
        <taxon>Pseudomonadati</taxon>
        <taxon>Pseudomonadota</taxon>
        <taxon>Gammaproteobacteria</taxon>
        <taxon>Lysobacterales</taxon>
        <taxon>Lysobacteraceae</taxon>
        <taxon>Luteimonas</taxon>
    </lineage>
</organism>
<name>A0A4U5JKP8_9GAMM</name>